<evidence type="ECO:0000313" key="3">
    <source>
        <dbReference type="EMBL" id="GMH87267.1"/>
    </source>
</evidence>
<comment type="caution">
    <text evidence="3">The sequence shown here is derived from an EMBL/GenBank/DDBJ whole genome shotgun (WGS) entry which is preliminary data.</text>
</comment>
<keyword evidence="2" id="KW-0472">Membrane</keyword>
<keyword evidence="2" id="KW-1133">Transmembrane helix</keyword>
<organism evidence="3 4">
    <name type="scientific">Triparma verrucosa</name>
    <dbReference type="NCBI Taxonomy" id="1606542"/>
    <lineage>
        <taxon>Eukaryota</taxon>
        <taxon>Sar</taxon>
        <taxon>Stramenopiles</taxon>
        <taxon>Ochrophyta</taxon>
        <taxon>Bolidophyceae</taxon>
        <taxon>Parmales</taxon>
        <taxon>Triparmaceae</taxon>
        <taxon>Triparma</taxon>
    </lineage>
</organism>
<evidence type="ECO:0000256" key="2">
    <source>
        <dbReference type="SAM" id="Phobius"/>
    </source>
</evidence>
<feature type="transmembrane region" description="Helical" evidence="2">
    <location>
        <begin position="191"/>
        <end position="209"/>
    </location>
</feature>
<feature type="transmembrane region" description="Helical" evidence="2">
    <location>
        <begin position="221"/>
        <end position="247"/>
    </location>
</feature>
<feature type="region of interest" description="Disordered" evidence="1">
    <location>
        <begin position="1"/>
        <end position="27"/>
    </location>
</feature>
<gene>
    <name evidence="3" type="ORF">TrVE_jg2216</name>
</gene>
<proteinExistence type="predicted"/>
<dbReference type="EMBL" id="BRXX01000070">
    <property type="protein sequence ID" value="GMH87267.1"/>
    <property type="molecule type" value="Genomic_DNA"/>
</dbReference>
<keyword evidence="2" id="KW-0812">Transmembrane</keyword>
<feature type="compositionally biased region" description="Basic residues" evidence="1">
    <location>
        <begin position="1"/>
        <end position="15"/>
    </location>
</feature>
<evidence type="ECO:0000256" key="1">
    <source>
        <dbReference type="SAM" id="MobiDB-lite"/>
    </source>
</evidence>
<name>A0A9W7BBA8_9STRA</name>
<feature type="transmembrane region" description="Helical" evidence="2">
    <location>
        <begin position="150"/>
        <end position="171"/>
    </location>
</feature>
<reference evidence="4" key="1">
    <citation type="journal article" date="2023" name="Commun. Biol.">
        <title>Genome analysis of Parmales, the sister group of diatoms, reveals the evolutionary specialization of diatoms from phago-mixotrophs to photoautotrophs.</title>
        <authorList>
            <person name="Ban H."/>
            <person name="Sato S."/>
            <person name="Yoshikawa S."/>
            <person name="Yamada K."/>
            <person name="Nakamura Y."/>
            <person name="Ichinomiya M."/>
            <person name="Sato N."/>
            <person name="Blanc-Mathieu R."/>
            <person name="Endo H."/>
            <person name="Kuwata A."/>
            <person name="Ogata H."/>
        </authorList>
    </citation>
    <scope>NUCLEOTIDE SEQUENCE [LARGE SCALE GENOMIC DNA]</scope>
    <source>
        <strain evidence="4">NIES 3699</strain>
    </source>
</reference>
<dbReference type="AlphaFoldDB" id="A0A9W7BBA8"/>
<dbReference type="Proteomes" id="UP001165160">
    <property type="component" value="Unassembled WGS sequence"/>
</dbReference>
<evidence type="ECO:0000313" key="4">
    <source>
        <dbReference type="Proteomes" id="UP001165160"/>
    </source>
</evidence>
<accession>A0A9W7BBA8</accession>
<keyword evidence="4" id="KW-1185">Reference proteome</keyword>
<protein>
    <submittedName>
        <fullName evidence="3">Uncharacterized protein</fullName>
    </submittedName>
</protein>
<sequence>MPPRSRSTRSRSRSRTRAEIPTPNSDATVYPAPVAPTVPSAHPLRPRFFHLILLLLIGPLAVKRELQDPLTFFNVLNVLICYWELLLIPCLPRIQGSYEELKRSPQAPLAHVVSLFLHPLPPNPFSPLLHCKIWSHYSLYDPSYSDQFSFGFWIDAGNGLSTVIPTVIMIAERFGVFGDEWARFLGFFIGMSYWQMLYGTLVYFTTFFFNRRHKDHKISDIIMFVAFANGLWIFGPILGIGRCWSWVETGSFI</sequence>